<dbReference type="AlphaFoldDB" id="A0A8H6RLI1"/>
<dbReference type="GO" id="GO:1990871">
    <property type="term" value="C:Vma12-Vma22 assembly complex"/>
    <property type="evidence" value="ECO:0007669"/>
    <property type="project" value="TreeGrafter"/>
</dbReference>
<reference evidence="3" key="1">
    <citation type="submission" date="2020-04" db="EMBL/GenBank/DDBJ databases">
        <title>Draft genome resource of the tomato pathogen Pseudocercospora fuligena.</title>
        <authorList>
            <person name="Zaccaron A."/>
        </authorList>
    </citation>
    <scope>NUCLEOTIDE SEQUENCE</scope>
    <source>
        <strain evidence="3">PF001</strain>
    </source>
</reference>
<sequence>MRGQVAVRDVLGHTGHEDAEEPSFSALNDQLDSLWTRYLDLLDQYTKAQASIKKHMSSGFFSLAQANSKSAGLGRRYGQDYYDDRTSATTKVQIIADEDGSLPQARIVKVAQKAVEEDFEIVEKTELVSPEEPSAKDEASSEVRITSLPTPEATPEPDSHPTEPVNSETSTATPKLITNDPIRWFGILVPPPLRQAQTSFTSAVLGDDAFAQASNAARGMRDVEVDIRKLRKTIKKAEKSQGPQAEGVMG</sequence>
<organism evidence="3 4">
    <name type="scientific">Pseudocercospora fuligena</name>
    <dbReference type="NCBI Taxonomy" id="685502"/>
    <lineage>
        <taxon>Eukaryota</taxon>
        <taxon>Fungi</taxon>
        <taxon>Dikarya</taxon>
        <taxon>Ascomycota</taxon>
        <taxon>Pezizomycotina</taxon>
        <taxon>Dothideomycetes</taxon>
        <taxon>Dothideomycetidae</taxon>
        <taxon>Mycosphaerellales</taxon>
        <taxon>Mycosphaerellaceae</taxon>
        <taxon>Pseudocercospora</taxon>
    </lineage>
</organism>
<feature type="compositionally biased region" description="Polar residues" evidence="2">
    <location>
        <begin position="164"/>
        <end position="173"/>
    </location>
</feature>
<gene>
    <name evidence="3" type="ORF">HII31_05865</name>
</gene>
<dbReference type="PANTHER" id="PTHR31996:SF2">
    <property type="entry name" value="COILED-COIL DOMAIN-CONTAINING PROTEIN 115"/>
    <property type="match status" value="1"/>
</dbReference>
<protein>
    <recommendedName>
        <fullName evidence="1">Vacuolar ATPase assembly protein VMA22</fullName>
    </recommendedName>
</protein>
<feature type="region of interest" description="Disordered" evidence="2">
    <location>
        <begin position="1"/>
        <end position="22"/>
    </location>
</feature>
<feature type="region of interest" description="Disordered" evidence="2">
    <location>
        <begin position="126"/>
        <end position="173"/>
    </location>
</feature>
<dbReference type="Proteomes" id="UP000660729">
    <property type="component" value="Unassembled WGS sequence"/>
</dbReference>
<name>A0A8H6RLI1_9PEZI</name>
<evidence type="ECO:0000256" key="2">
    <source>
        <dbReference type="SAM" id="MobiDB-lite"/>
    </source>
</evidence>
<comment type="caution">
    <text evidence="3">The sequence shown here is derived from an EMBL/GenBank/DDBJ whole genome shotgun (WGS) entry which is preliminary data.</text>
</comment>
<evidence type="ECO:0000256" key="1">
    <source>
        <dbReference type="ARBA" id="ARBA00093634"/>
    </source>
</evidence>
<evidence type="ECO:0000313" key="4">
    <source>
        <dbReference type="Proteomes" id="UP000660729"/>
    </source>
</evidence>
<dbReference type="PANTHER" id="PTHR31996">
    <property type="entry name" value="COILED-COIL DOMAIN-CONTAINING PROTEIN 115"/>
    <property type="match status" value="1"/>
</dbReference>
<dbReference type="InterPro" id="IPR040357">
    <property type="entry name" value="Vma22/CCDC115"/>
</dbReference>
<evidence type="ECO:0000313" key="3">
    <source>
        <dbReference type="EMBL" id="KAF7192817.1"/>
    </source>
</evidence>
<accession>A0A8H6RLI1</accession>
<dbReference type="Pfam" id="PF21730">
    <property type="entry name" value="Vma22_CCDC115"/>
    <property type="match status" value="1"/>
</dbReference>
<dbReference type="GO" id="GO:0051082">
    <property type="term" value="F:unfolded protein binding"/>
    <property type="evidence" value="ECO:0007669"/>
    <property type="project" value="TreeGrafter"/>
</dbReference>
<dbReference type="OrthoDB" id="408631at2759"/>
<dbReference type="GO" id="GO:0070072">
    <property type="term" value="P:vacuolar proton-transporting V-type ATPase complex assembly"/>
    <property type="evidence" value="ECO:0007669"/>
    <property type="project" value="InterPro"/>
</dbReference>
<proteinExistence type="predicted"/>
<keyword evidence="4" id="KW-1185">Reference proteome</keyword>
<dbReference type="EMBL" id="JABCIY010000106">
    <property type="protein sequence ID" value="KAF7192817.1"/>
    <property type="molecule type" value="Genomic_DNA"/>
</dbReference>